<gene>
    <name evidence="1" type="ORF">C8F04DRAFT_488044</name>
</gene>
<accession>A0AAD6X486</accession>
<protein>
    <submittedName>
        <fullName evidence="1">Uncharacterized protein</fullName>
    </submittedName>
</protein>
<name>A0AAD6X486_9AGAR</name>
<sequence length="241" mass="27438">MASVVRISNSPLVRAIPWTTQGIQDESWMNWTAESLRIPTYFKYKEFIQKVKAVTIFAIPGTQHGLFVRHFFGYRDAVSATAGNAKSEVGEVFFALRLIDFIASELRGPIISSVPTTPWPLNVKLLGQNLAVVKLLKDWQEVITVAEAAWNSYKTENEEQHTKAEIAVLPGSPETLRSQALYHNYVTSFRRHPYEHVMCNFRLAAFVLGWYFAGEFDTSKNFVLEQLKQTGGGHNHWNERC</sequence>
<dbReference type="AlphaFoldDB" id="A0AAD6X486"/>
<dbReference type="EMBL" id="JARJCM010000045">
    <property type="protein sequence ID" value="KAJ7036112.1"/>
    <property type="molecule type" value="Genomic_DNA"/>
</dbReference>
<comment type="caution">
    <text evidence="1">The sequence shown here is derived from an EMBL/GenBank/DDBJ whole genome shotgun (WGS) entry which is preliminary data.</text>
</comment>
<organism evidence="1 2">
    <name type="scientific">Mycena alexandri</name>
    <dbReference type="NCBI Taxonomy" id="1745969"/>
    <lineage>
        <taxon>Eukaryota</taxon>
        <taxon>Fungi</taxon>
        <taxon>Dikarya</taxon>
        <taxon>Basidiomycota</taxon>
        <taxon>Agaricomycotina</taxon>
        <taxon>Agaricomycetes</taxon>
        <taxon>Agaricomycetidae</taxon>
        <taxon>Agaricales</taxon>
        <taxon>Marasmiineae</taxon>
        <taxon>Mycenaceae</taxon>
        <taxon>Mycena</taxon>
    </lineage>
</organism>
<evidence type="ECO:0000313" key="1">
    <source>
        <dbReference type="EMBL" id="KAJ7036112.1"/>
    </source>
</evidence>
<proteinExistence type="predicted"/>
<reference evidence="1" key="1">
    <citation type="submission" date="2023-03" db="EMBL/GenBank/DDBJ databases">
        <title>Massive genome expansion in bonnet fungi (Mycena s.s.) driven by repeated elements and novel gene families across ecological guilds.</title>
        <authorList>
            <consortium name="Lawrence Berkeley National Laboratory"/>
            <person name="Harder C.B."/>
            <person name="Miyauchi S."/>
            <person name="Viragh M."/>
            <person name="Kuo A."/>
            <person name="Thoen E."/>
            <person name="Andreopoulos B."/>
            <person name="Lu D."/>
            <person name="Skrede I."/>
            <person name="Drula E."/>
            <person name="Henrissat B."/>
            <person name="Morin E."/>
            <person name="Kohler A."/>
            <person name="Barry K."/>
            <person name="LaButti K."/>
            <person name="Morin E."/>
            <person name="Salamov A."/>
            <person name="Lipzen A."/>
            <person name="Mereny Z."/>
            <person name="Hegedus B."/>
            <person name="Baldrian P."/>
            <person name="Stursova M."/>
            <person name="Weitz H."/>
            <person name="Taylor A."/>
            <person name="Grigoriev I.V."/>
            <person name="Nagy L.G."/>
            <person name="Martin F."/>
            <person name="Kauserud H."/>
        </authorList>
    </citation>
    <scope>NUCLEOTIDE SEQUENCE</scope>
    <source>
        <strain evidence="1">CBHHK200</strain>
    </source>
</reference>
<evidence type="ECO:0000313" key="2">
    <source>
        <dbReference type="Proteomes" id="UP001218188"/>
    </source>
</evidence>
<keyword evidence="2" id="KW-1185">Reference proteome</keyword>
<dbReference type="Proteomes" id="UP001218188">
    <property type="component" value="Unassembled WGS sequence"/>
</dbReference>